<dbReference type="AlphaFoldDB" id="A0A6H9V313"/>
<dbReference type="Gene3D" id="1.25.10.10">
    <property type="entry name" value="Leucine-rich Repeat Variant"/>
    <property type="match status" value="1"/>
</dbReference>
<organism evidence="1 2">
    <name type="scientific">Streptomyces luteolifulvus</name>
    <dbReference type="NCBI Taxonomy" id="2615112"/>
    <lineage>
        <taxon>Bacteria</taxon>
        <taxon>Bacillati</taxon>
        <taxon>Actinomycetota</taxon>
        <taxon>Actinomycetes</taxon>
        <taxon>Kitasatosporales</taxon>
        <taxon>Streptomycetaceae</taxon>
        <taxon>Streptomyces</taxon>
    </lineage>
</organism>
<dbReference type="SUPFAM" id="SSF48371">
    <property type="entry name" value="ARM repeat"/>
    <property type="match status" value="2"/>
</dbReference>
<evidence type="ECO:0008006" key="3">
    <source>
        <dbReference type="Google" id="ProtNLM"/>
    </source>
</evidence>
<evidence type="ECO:0000313" key="2">
    <source>
        <dbReference type="Proteomes" id="UP000442707"/>
    </source>
</evidence>
<reference evidence="1 2" key="1">
    <citation type="submission" date="2019-09" db="EMBL/GenBank/DDBJ databases">
        <title>Screening of Novel Bioactive Compounds from Soil-Associated.</title>
        <authorList>
            <person name="Zhao S."/>
        </authorList>
    </citation>
    <scope>NUCLEOTIDE SEQUENCE [LARGE SCALE GENOMIC DNA]</scope>
    <source>
        <strain evidence="1 2">HIT-DPA4</strain>
    </source>
</reference>
<comment type="caution">
    <text evidence="1">The sequence shown here is derived from an EMBL/GenBank/DDBJ whole genome shotgun (WGS) entry which is preliminary data.</text>
</comment>
<dbReference type="InterPro" id="IPR011989">
    <property type="entry name" value="ARM-like"/>
</dbReference>
<dbReference type="Proteomes" id="UP000442707">
    <property type="component" value="Unassembled WGS sequence"/>
</dbReference>
<sequence length="414" mass="45683">MFRRAEHAVEAKLALALCHPHRWVREAAIRRAGAYPALLPLVVLRATDWADPVREPARELLRERLGPDTAAALTPLILRVGRRYRGSYGVELLTEVLRRAPRERIVPLFTDPDRAVRRFAYRLAVEEGRLSPAELATAAARDHDGIVQDLCAEAALAGVREGAAYDDVLGPLLRARNPRVRSAGVTALRRSGRPEQAEGFLADRSGLVRACARYVVRQHATDPLPWYRRRCATPDDPALPPGAAIGLAECGERTDAELLWPLLGHPSPSVRARAVAGLRALDLRDVRRLWPLLDDPAPGVVREATAALLPSARSLDADWLAERLESGRPRHVRVSAYRLLDAHGGVVRLRTAVALLDDPDLKLRTWATQSVQGWHATADVPRGAAEVGELLDRARHLFSEYALKRRKWGAGLDA</sequence>
<evidence type="ECO:0000313" key="1">
    <source>
        <dbReference type="EMBL" id="KAB1148852.1"/>
    </source>
</evidence>
<name>A0A6H9V313_9ACTN</name>
<dbReference type="InterPro" id="IPR016024">
    <property type="entry name" value="ARM-type_fold"/>
</dbReference>
<dbReference type="EMBL" id="VZRB01000004">
    <property type="protein sequence ID" value="KAB1148852.1"/>
    <property type="molecule type" value="Genomic_DNA"/>
</dbReference>
<keyword evidence="2" id="KW-1185">Reference proteome</keyword>
<accession>A0A6H9V313</accession>
<protein>
    <recommendedName>
        <fullName evidence="3">HEAT repeat domain-containing protein</fullName>
    </recommendedName>
</protein>
<proteinExistence type="predicted"/>
<gene>
    <name evidence="1" type="ORF">F7R91_07200</name>
</gene>